<keyword evidence="1" id="KW-0812">Transmembrane</keyword>
<accession>A0ABX1HPD1</accession>
<feature type="transmembrane region" description="Helical" evidence="1">
    <location>
        <begin position="71"/>
        <end position="92"/>
    </location>
</feature>
<evidence type="ECO:0000313" key="3">
    <source>
        <dbReference type="Proteomes" id="UP000717634"/>
    </source>
</evidence>
<dbReference type="EMBL" id="JAAVTK010000029">
    <property type="protein sequence ID" value="NKI92010.1"/>
    <property type="molecule type" value="Genomic_DNA"/>
</dbReference>
<gene>
    <name evidence="2" type="ORF">HBN54_004634</name>
</gene>
<evidence type="ECO:0000256" key="1">
    <source>
        <dbReference type="SAM" id="Phobius"/>
    </source>
</evidence>
<reference evidence="2 3" key="1">
    <citation type="submission" date="2020-03" db="EMBL/GenBank/DDBJ databases">
        <title>Genomic Encyclopedia of Type Strains, Phase IV (KMG-V): Genome sequencing to study the core and pangenomes of soil and plant-associated prokaryotes.</title>
        <authorList>
            <person name="Whitman W."/>
        </authorList>
    </citation>
    <scope>NUCLEOTIDE SEQUENCE [LARGE SCALE GENOMIC DNA]</scope>
    <source>
        <strain evidence="2 3">1B</strain>
    </source>
</reference>
<keyword evidence="1" id="KW-0472">Membrane</keyword>
<keyword evidence="1" id="KW-1133">Transmembrane helix</keyword>
<name>A0ABX1HPD1_9BACT</name>
<keyword evidence="3" id="KW-1185">Reference proteome</keyword>
<sequence>MRSHLLALSGNGMFFLWAWLGFHHGKGLFFFTTDVLGLMFLLPLVVVGNAGLCVAALLANNGRWAKAFGMLVVLSMSGCIAAWVHGAATGAAF</sequence>
<feature type="transmembrane region" description="Helical" evidence="1">
    <location>
        <begin position="5"/>
        <end position="23"/>
    </location>
</feature>
<feature type="transmembrane region" description="Helical" evidence="1">
    <location>
        <begin position="35"/>
        <end position="59"/>
    </location>
</feature>
<dbReference type="RefSeq" id="WP_168675549.1">
    <property type="nucleotide sequence ID" value="NZ_JAAVTK010000029.1"/>
</dbReference>
<evidence type="ECO:0000313" key="2">
    <source>
        <dbReference type="EMBL" id="NKI92010.1"/>
    </source>
</evidence>
<dbReference type="Proteomes" id="UP000717634">
    <property type="component" value="Unassembled WGS sequence"/>
</dbReference>
<protein>
    <submittedName>
        <fullName evidence="2">Uncharacterized protein</fullName>
    </submittedName>
</protein>
<comment type="caution">
    <text evidence="2">The sequence shown here is derived from an EMBL/GenBank/DDBJ whole genome shotgun (WGS) entry which is preliminary data.</text>
</comment>
<organism evidence="2 3">
    <name type="scientific">Hymenobacter artigasi</name>
    <dbReference type="NCBI Taxonomy" id="2719616"/>
    <lineage>
        <taxon>Bacteria</taxon>
        <taxon>Pseudomonadati</taxon>
        <taxon>Bacteroidota</taxon>
        <taxon>Cytophagia</taxon>
        <taxon>Cytophagales</taxon>
        <taxon>Hymenobacteraceae</taxon>
        <taxon>Hymenobacter</taxon>
    </lineage>
</organism>
<proteinExistence type="predicted"/>